<evidence type="ECO:0000256" key="4">
    <source>
        <dbReference type="ARBA" id="ARBA00022737"/>
    </source>
</evidence>
<accession>A0A5S9M149</accession>
<evidence type="ECO:0000313" key="7">
    <source>
        <dbReference type="Proteomes" id="UP000464658"/>
    </source>
</evidence>
<dbReference type="Gene3D" id="3.40.50.10490">
    <property type="entry name" value="Glucose-6-phosphate isomerase like protein, domain 1"/>
    <property type="match status" value="1"/>
</dbReference>
<evidence type="ECO:0000313" key="6">
    <source>
        <dbReference type="EMBL" id="BBP86701.1"/>
    </source>
</evidence>
<protein>
    <recommendedName>
        <fullName evidence="3">Glutamine--fructose-6-phosphate aminotransferase [isomerizing]</fullName>
        <ecNumber evidence="2">2.6.1.16</ecNumber>
    </recommendedName>
</protein>
<dbReference type="GO" id="GO:0006487">
    <property type="term" value="P:protein N-linked glycosylation"/>
    <property type="evidence" value="ECO:0007669"/>
    <property type="project" value="TreeGrafter"/>
</dbReference>
<dbReference type="SUPFAM" id="SSF53697">
    <property type="entry name" value="SIS domain"/>
    <property type="match status" value="1"/>
</dbReference>
<comment type="catalytic activity">
    <reaction evidence="1">
        <text>D-fructose 6-phosphate + L-glutamine = D-glucosamine 6-phosphate + L-glutamate</text>
        <dbReference type="Rhea" id="RHEA:13237"/>
        <dbReference type="ChEBI" id="CHEBI:29985"/>
        <dbReference type="ChEBI" id="CHEBI:58359"/>
        <dbReference type="ChEBI" id="CHEBI:58725"/>
        <dbReference type="ChEBI" id="CHEBI:61527"/>
        <dbReference type="EC" id="2.6.1.16"/>
    </reaction>
</comment>
<keyword evidence="4" id="KW-0677">Repeat</keyword>
<dbReference type="Proteomes" id="UP000464658">
    <property type="component" value="Chromosome"/>
</dbReference>
<dbReference type="GO" id="GO:0006047">
    <property type="term" value="P:UDP-N-acetylglucosamine metabolic process"/>
    <property type="evidence" value="ECO:0007669"/>
    <property type="project" value="TreeGrafter"/>
</dbReference>
<sequence>MNSRLLCAKSSKNIKTKNGKLSVAGDIASAVAEADRIYIVACGTSYHAGLVGKQYIEDWAKVPVEVHVASEFSYNMPLLSKKSRCSSSFLNLGRLRTAVLYLFKSKSLVIKH</sequence>
<evidence type="ECO:0000256" key="1">
    <source>
        <dbReference type="ARBA" id="ARBA00001031"/>
    </source>
</evidence>
<dbReference type="PANTHER" id="PTHR10937:SF0">
    <property type="entry name" value="GLUTAMINE--FRUCTOSE-6-PHOSPHATE TRANSAMINASE (ISOMERIZING)"/>
    <property type="match status" value="1"/>
</dbReference>
<dbReference type="CDD" id="cd05008">
    <property type="entry name" value="SIS_GlmS_GlmD_1"/>
    <property type="match status" value="1"/>
</dbReference>
<dbReference type="PANTHER" id="PTHR10937">
    <property type="entry name" value="GLUCOSAMINE--FRUCTOSE-6-PHOSPHATE AMINOTRANSFERASE, ISOMERIZING"/>
    <property type="match status" value="1"/>
</dbReference>
<proteinExistence type="predicted"/>
<dbReference type="GO" id="GO:0006002">
    <property type="term" value="P:fructose 6-phosphate metabolic process"/>
    <property type="evidence" value="ECO:0007669"/>
    <property type="project" value="TreeGrafter"/>
</dbReference>
<dbReference type="PROSITE" id="PS51464">
    <property type="entry name" value="SIS"/>
    <property type="match status" value="1"/>
</dbReference>
<reference evidence="6 7" key="1">
    <citation type="submission" date="2019-12" db="EMBL/GenBank/DDBJ databases">
        <title>Full genome sequence of a Bacillus safensis strain isolated from commercially available natto in Indonesia.</title>
        <authorList>
            <person name="Yoshida M."/>
            <person name="Uomi M."/>
            <person name="Waturangi D."/>
            <person name="Ekaputri J.J."/>
            <person name="Setiamarga D.H.E."/>
        </authorList>
    </citation>
    <scope>NUCLEOTIDE SEQUENCE [LARGE SCALE GENOMIC DNA]</scope>
    <source>
        <strain evidence="6 7">IDN1</strain>
    </source>
</reference>
<dbReference type="GO" id="GO:0004360">
    <property type="term" value="F:glutamine-fructose-6-phosphate transaminase (isomerizing) activity"/>
    <property type="evidence" value="ECO:0007669"/>
    <property type="project" value="UniProtKB-EC"/>
</dbReference>
<dbReference type="InterPro" id="IPR001347">
    <property type="entry name" value="SIS_dom"/>
</dbReference>
<evidence type="ECO:0000256" key="2">
    <source>
        <dbReference type="ARBA" id="ARBA00012916"/>
    </source>
</evidence>
<dbReference type="AlphaFoldDB" id="A0A5S9M149"/>
<dbReference type="EC" id="2.6.1.16" evidence="2"/>
<dbReference type="GO" id="GO:0097367">
    <property type="term" value="F:carbohydrate derivative binding"/>
    <property type="evidence" value="ECO:0007669"/>
    <property type="project" value="InterPro"/>
</dbReference>
<gene>
    <name evidence="6" type="ORF">BsIDN1_03190</name>
</gene>
<dbReference type="EMBL" id="AP021906">
    <property type="protein sequence ID" value="BBP86701.1"/>
    <property type="molecule type" value="Genomic_DNA"/>
</dbReference>
<evidence type="ECO:0000256" key="3">
    <source>
        <dbReference type="ARBA" id="ARBA00016090"/>
    </source>
</evidence>
<dbReference type="GO" id="GO:0005829">
    <property type="term" value="C:cytosol"/>
    <property type="evidence" value="ECO:0007669"/>
    <property type="project" value="TreeGrafter"/>
</dbReference>
<dbReference type="InterPro" id="IPR046348">
    <property type="entry name" value="SIS_dom_sf"/>
</dbReference>
<dbReference type="InterPro" id="IPR035466">
    <property type="entry name" value="GlmS/AgaS_SIS"/>
</dbReference>
<feature type="domain" description="SIS" evidence="5">
    <location>
        <begin position="27"/>
        <end position="112"/>
    </location>
</feature>
<organism evidence="6 7">
    <name type="scientific">Bacillus safensis</name>
    <dbReference type="NCBI Taxonomy" id="561879"/>
    <lineage>
        <taxon>Bacteria</taxon>
        <taxon>Bacillati</taxon>
        <taxon>Bacillota</taxon>
        <taxon>Bacilli</taxon>
        <taxon>Bacillales</taxon>
        <taxon>Bacillaceae</taxon>
        <taxon>Bacillus</taxon>
    </lineage>
</organism>
<dbReference type="Pfam" id="PF01380">
    <property type="entry name" value="SIS"/>
    <property type="match status" value="1"/>
</dbReference>
<evidence type="ECO:0000259" key="5">
    <source>
        <dbReference type="PROSITE" id="PS51464"/>
    </source>
</evidence>
<name>A0A5S9M149_BACIA</name>